<evidence type="ECO:0000313" key="2">
    <source>
        <dbReference type="Proteomes" id="UP001289645"/>
    </source>
</evidence>
<dbReference type="Proteomes" id="UP001289645">
    <property type="component" value="Unassembled WGS sequence"/>
</dbReference>
<sequence>MSSSVGPGRYVMHQPTFTTVHCSISLDGFIAGPNQSYDAPGGIGGFDLHRWHSDREQGGRVVDKAWADSLLRPRGAYLMGRNMFSPVRGAWSSWEDMHGEWRGWWGDEPPYHAPVVVLTHHDHPPVTMNGDTTFHFVTTGFDAGLARARELGDGDVHVAGGAATIRQALAAGVVDSLALDIAPVLLGTGERIFDGTAQPRLSIVEVAHSPYATHVRYDIG</sequence>
<evidence type="ECO:0000313" key="1">
    <source>
        <dbReference type="EMBL" id="MDZ5088429.1"/>
    </source>
</evidence>
<protein>
    <submittedName>
        <fullName evidence="1">Dihydrofolate reductase family protein</fullName>
    </submittedName>
</protein>
<proteinExistence type="predicted"/>
<gene>
    <name evidence="1" type="ORF">OHX15_23805</name>
</gene>
<dbReference type="EMBL" id="JAOXLN010000033">
    <property type="protein sequence ID" value="MDZ5088429.1"/>
    <property type="molecule type" value="Genomic_DNA"/>
</dbReference>
<name>A0ACC6MN81_MYCPF</name>
<organism evidence="1 2">
    <name type="scientific">Mycolicibacterium parafortuitum</name>
    <name type="common">Mycobacterium parafortuitum</name>
    <dbReference type="NCBI Taxonomy" id="39692"/>
    <lineage>
        <taxon>Bacteria</taxon>
        <taxon>Bacillati</taxon>
        <taxon>Actinomycetota</taxon>
        <taxon>Actinomycetes</taxon>
        <taxon>Mycobacteriales</taxon>
        <taxon>Mycobacteriaceae</taxon>
        <taxon>Mycolicibacterium</taxon>
    </lineage>
</organism>
<accession>A0ACC6MN81</accession>
<comment type="caution">
    <text evidence="1">The sequence shown here is derived from an EMBL/GenBank/DDBJ whole genome shotgun (WGS) entry which is preliminary data.</text>
</comment>
<reference evidence="1 2" key="1">
    <citation type="journal article" date="2021" name="Chemosphere">
        <title>Bioballs carrying a syntrophic Rhodococcus and Mycolicibacterium consortium for simultaneous sorption and biodegradation of fuel oil in contaminated freshwater.</title>
        <authorList>
            <person name="Naloka K."/>
            <person name="Polrit D."/>
            <person name="Muangchinda C."/>
            <person name="Thoetkiattikul H."/>
            <person name="Pinyakong O."/>
        </authorList>
    </citation>
    <scope>NUCLEOTIDE SEQUENCE [LARGE SCALE GENOMIC DNA]</scope>
    <source>
        <strain evidence="1 2">J101</strain>
    </source>
</reference>
<keyword evidence="2" id="KW-1185">Reference proteome</keyword>